<feature type="transmembrane region" description="Helical" evidence="2">
    <location>
        <begin position="63"/>
        <end position="85"/>
    </location>
</feature>
<evidence type="ECO:0000313" key="4">
    <source>
        <dbReference type="Proteomes" id="UP000560081"/>
    </source>
</evidence>
<evidence type="ECO:0000313" key="3">
    <source>
        <dbReference type="EMBL" id="MBB4881714.1"/>
    </source>
</evidence>
<evidence type="ECO:0000256" key="1">
    <source>
        <dbReference type="SAM" id="MobiDB-lite"/>
    </source>
</evidence>
<reference evidence="3 4" key="1">
    <citation type="submission" date="2020-08" db="EMBL/GenBank/DDBJ databases">
        <title>Sequencing the genomes of 1000 actinobacteria strains.</title>
        <authorList>
            <person name="Klenk H.-P."/>
        </authorList>
    </citation>
    <scope>NUCLEOTIDE SEQUENCE [LARGE SCALE GENOMIC DNA]</scope>
    <source>
        <strain evidence="3 4">DSM 19079</strain>
    </source>
</reference>
<organism evidence="3 4">
    <name type="scientific">Micrococcus flavus</name>
    <dbReference type="NCBI Taxonomy" id="384602"/>
    <lineage>
        <taxon>Bacteria</taxon>
        <taxon>Bacillati</taxon>
        <taxon>Actinomycetota</taxon>
        <taxon>Actinomycetes</taxon>
        <taxon>Micrococcales</taxon>
        <taxon>Micrococcaceae</taxon>
        <taxon>Micrococcus</taxon>
    </lineage>
</organism>
<dbReference type="AlphaFoldDB" id="A0A4Y8WV16"/>
<feature type="compositionally biased region" description="Basic and acidic residues" evidence="1">
    <location>
        <begin position="102"/>
        <end position="124"/>
    </location>
</feature>
<dbReference type="Proteomes" id="UP000560081">
    <property type="component" value="Unassembled WGS sequence"/>
</dbReference>
<gene>
    <name evidence="3" type="ORF">BJ976_000065</name>
</gene>
<feature type="region of interest" description="Disordered" evidence="1">
    <location>
        <begin position="88"/>
        <end position="140"/>
    </location>
</feature>
<feature type="transmembrane region" description="Helical" evidence="2">
    <location>
        <begin position="29"/>
        <end position="51"/>
    </location>
</feature>
<keyword evidence="4" id="KW-1185">Reference proteome</keyword>
<dbReference type="RefSeq" id="WP_135030870.1">
    <property type="nucleotide sequence ID" value="NZ_BMLA01000012.1"/>
</dbReference>
<proteinExistence type="predicted"/>
<accession>A0A4Y8WV16</accession>
<sequence length="140" mass="14603">MSAQSPRPSDDRTRRGAGRPARGGLRSSVTGPLVFSAVLGLVGGSIAALTASGGTDNPLRIDIGLIAFGVFFMTSLVVVAMLQLASRENPERLSQGSGINRSSEEEFQRRAAERRAKAAQERRAGASGQRPAGDGEAPRA</sequence>
<keyword evidence="2" id="KW-0472">Membrane</keyword>
<feature type="region of interest" description="Disordered" evidence="1">
    <location>
        <begin position="1"/>
        <end position="26"/>
    </location>
</feature>
<protein>
    <submittedName>
        <fullName evidence="3">Uncharacterized protein</fullName>
    </submittedName>
</protein>
<name>A0A4Y8WV16_9MICC</name>
<dbReference type="OrthoDB" id="4880119at2"/>
<keyword evidence="2" id="KW-1133">Transmembrane helix</keyword>
<comment type="caution">
    <text evidence="3">The sequence shown here is derived from an EMBL/GenBank/DDBJ whole genome shotgun (WGS) entry which is preliminary data.</text>
</comment>
<keyword evidence="2" id="KW-0812">Transmembrane</keyword>
<dbReference type="EMBL" id="JACHMC010000001">
    <property type="protein sequence ID" value="MBB4881714.1"/>
    <property type="molecule type" value="Genomic_DNA"/>
</dbReference>
<evidence type="ECO:0000256" key="2">
    <source>
        <dbReference type="SAM" id="Phobius"/>
    </source>
</evidence>